<proteinExistence type="predicted"/>
<sequence length="327" mass="36209">MVPPDRSQNGAPHSSSIASHLGSNIRTNGGFDLMVVLRKSLKVATRRRHLDHAALNVENVGCFRSHSRLCLFKTKHVTVDGWGSNALKSVKSDHGEGDGGGGDRYRDPSANPKVARLRELVSGGDAITDGWEKCWDEGLTPWDLGRPTPVVLQLAQSGTLPKGRVLVPGCGMGYDVVAFASPGRFVVGLDISDTAIRKAKEWSSSLPNANFFTFMAEDFFIWQPTELFDLIFDYTFFCAIDPSMRSAWARKIRDILKPDGELITLIYVITDQQEGPPYNTTVADYEEVLSPMGFKALSIEDNEFAVGPRKGREKVGRWKRYKKLSSL</sequence>
<evidence type="ECO:0000256" key="5">
    <source>
        <dbReference type="SAM" id="MobiDB-lite"/>
    </source>
</evidence>
<dbReference type="InterPro" id="IPR008854">
    <property type="entry name" value="TPMT"/>
</dbReference>
<evidence type="ECO:0008006" key="7">
    <source>
        <dbReference type="Google" id="ProtNLM"/>
    </source>
</evidence>
<dbReference type="AlphaFoldDB" id="A0A6V7QT96"/>
<name>A0A6V7QT96_ANACO</name>
<evidence type="ECO:0000256" key="3">
    <source>
        <dbReference type="ARBA" id="ARBA00022679"/>
    </source>
</evidence>
<keyword evidence="4" id="KW-0949">S-adenosyl-L-methionine</keyword>
<evidence type="ECO:0000256" key="2">
    <source>
        <dbReference type="ARBA" id="ARBA00022603"/>
    </source>
</evidence>
<protein>
    <recommendedName>
        <fullName evidence="7">Thiol methyltransferase 2</fullName>
    </recommendedName>
</protein>
<dbReference type="PANTHER" id="PTHR32183:SF11">
    <property type="entry name" value="THIOL METHYLTRANSFERASE 2-RELATED"/>
    <property type="match status" value="1"/>
</dbReference>
<dbReference type="PROSITE" id="PS51585">
    <property type="entry name" value="SAM_MT_TPMT"/>
    <property type="match status" value="1"/>
</dbReference>
<feature type="compositionally biased region" description="Basic and acidic residues" evidence="5">
    <location>
        <begin position="90"/>
        <end position="107"/>
    </location>
</feature>
<keyword evidence="3" id="KW-0808">Transferase</keyword>
<dbReference type="PANTHER" id="PTHR32183">
    <property type="match status" value="1"/>
</dbReference>
<dbReference type="GO" id="GO:0008757">
    <property type="term" value="F:S-adenosylmethionine-dependent methyltransferase activity"/>
    <property type="evidence" value="ECO:0007669"/>
    <property type="project" value="InterPro"/>
</dbReference>
<keyword evidence="1" id="KW-0597">Phosphoprotein</keyword>
<dbReference type="SUPFAM" id="SSF53335">
    <property type="entry name" value="S-adenosyl-L-methionine-dependent methyltransferases"/>
    <property type="match status" value="1"/>
</dbReference>
<gene>
    <name evidence="6" type="ORF">CB5_LOCUS29176</name>
</gene>
<dbReference type="Gene3D" id="3.40.50.150">
    <property type="entry name" value="Vaccinia Virus protein VP39"/>
    <property type="match status" value="1"/>
</dbReference>
<feature type="region of interest" description="Disordered" evidence="5">
    <location>
        <begin position="1"/>
        <end position="22"/>
    </location>
</feature>
<evidence type="ECO:0000256" key="4">
    <source>
        <dbReference type="ARBA" id="ARBA00022691"/>
    </source>
</evidence>
<dbReference type="Pfam" id="PF05724">
    <property type="entry name" value="TPMT"/>
    <property type="match status" value="1"/>
</dbReference>
<dbReference type="GO" id="GO:0032259">
    <property type="term" value="P:methylation"/>
    <property type="evidence" value="ECO:0007669"/>
    <property type="project" value="UniProtKB-KW"/>
</dbReference>
<dbReference type="CDD" id="cd02440">
    <property type="entry name" value="AdoMet_MTases"/>
    <property type="match status" value="1"/>
</dbReference>
<feature type="region of interest" description="Disordered" evidence="5">
    <location>
        <begin position="87"/>
        <end position="110"/>
    </location>
</feature>
<dbReference type="InterPro" id="IPR029063">
    <property type="entry name" value="SAM-dependent_MTases_sf"/>
</dbReference>
<accession>A0A6V7QT96</accession>
<reference evidence="6" key="1">
    <citation type="submission" date="2020-07" db="EMBL/GenBank/DDBJ databases">
        <authorList>
            <person name="Lin J."/>
        </authorList>
    </citation>
    <scope>NUCLEOTIDE SEQUENCE</scope>
</reference>
<evidence type="ECO:0000313" key="6">
    <source>
        <dbReference type="EMBL" id="CAD1845965.1"/>
    </source>
</evidence>
<organism evidence="6">
    <name type="scientific">Ananas comosus var. bracteatus</name>
    <name type="common">red pineapple</name>
    <dbReference type="NCBI Taxonomy" id="296719"/>
    <lineage>
        <taxon>Eukaryota</taxon>
        <taxon>Viridiplantae</taxon>
        <taxon>Streptophyta</taxon>
        <taxon>Embryophyta</taxon>
        <taxon>Tracheophyta</taxon>
        <taxon>Spermatophyta</taxon>
        <taxon>Magnoliopsida</taxon>
        <taxon>Liliopsida</taxon>
        <taxon>Poales</taxon>
        <taxon>Bromeliaceae</taxon>
        <taxon>Bromelioideae</taxon>
        <taxon>Ananas</taxon>
    </lineage>
</organism>
<keyword evidence="2" id="KW-0489">Methyltransferase</keyword>
<evidence type="ECO:0000256" key="1">
    <source>
        <dbReference type="ARBA" id="ARBA00022553"/>
    </source>
</evidence>
<dbReference type="EMBL" id="CAJEUB010000009">
    <property type="protein sequence ID" value="CAD1845965.1"/>
    <property type="molecule type" value="Genomic_DNA"/>
</dbReference>